<dbReference type="GO" id="GO:0046872">
    <property type="term" value="F:metal ion binding"/>
    <property type="evidence" value="ECO:0007669"/>
    <property type="project" value="UniProtKB-KW"/>
</dbReference>
<dbReference type="GO" id="GO:0006874">
    <property type="term" value="P:intracellular calcium ion homeostasis"/>
    <property type="evidence" value="ECO:0007669"/>
    <property type="project" value="TreeGrafter"/>
</dbReference>
<dbReference type="STRING" id="75743.A0A401QGF9"/>
<dbReference type="PANTHER" id="PTHR45630">
    <property type="entry name" value="CATION-TRANSPORTING ATPASE-RELATED"/>
    <property type="match status" value="1"/>
</dbReference>
<evidence type="ECO:0000256" key="2">
    <source>
        <dbReference type="ARBA" id="ARBA00022723"/>
    </source>
</evidence>
<reference evidence="7 8" key="1">
    <citation type="journal article" date="2018" name="Nat. Ecol. Evol.">
        <title>Shark genomes provide insights into elasmobranch evolution and the origin of vertebrates.</title>
        <authorList>
            <person name="Hara Y"/>
            <person name="Yamaguchi K"/>
            <person name="Onimaru K"/>
            <person name="Kadota M"/>
            <person name="Koyanagi M"/>
            <person name="Keeley SD"/>
            <person name="Tatsumi K"/>
            <person name="Tanaka K"/>
            <person name="Motone F"/>
            <person name="Kageyama Y"/>
            <person name="Nozu R"/>
            <person name="Adachi N"/>
            <person name="Nishimura O"/>
            <person name="Nakagawa R"/>
            <person name="Tanegashima C"/>
            <person name="Kiyatake I"/>
            <person name="Matsumoto R"/>
            <person name="Murakumo K"/>
            <person name="Nishida K"/>
            <person name="Terakita A"/>
            <person name="Kuratani S"/>
            <person name="Sato K"/>
            <person name="Hyodo S Kuraku.S."/>
        </authorList>
    </citation>
    <scope>NUCLEOTIDE SEQUENCE [LARGE SCALE GENOMIC DNA]</scope>
</reference>
<accession>A0A401QGF9</accession>
<evidence type="ECO:0000256" key="3">
    <source>
        <dbReference type="ARBA" id="ARBA00022741"/>
    </source>
</evidence>
<dbReference type="PANTHER" id="PTHR45630:SF12">
    <property type="entry name" value="POLYAMINE-TRANSPORTING ATPASE 13A3"/>
    <property type="match status" value="1"/>
</dbReference>
<keyword evidence="8" id="KW-1185">Reference proteome</keyword>
<evidence type="ECO:0000313" key="8">
    <source>
        <dbReference type="Proteomes" id="UP000288216"/>
    </source>
</evidence>
<dbReference type="Proteomes" id="UP000288216">
    <property type="component" value="Unassembled WGS sequence"/>
</dbReference>
<gene>
    <name evidence="7" type="ORF">scyTo_0025205</name>
</gene>
<dbReference type="OrthoDB" id="9908652at2759"/>
<dbReference type="GO" id="GO:0005524">
    <property type="term" value="F:ATP binding"/>
    <property type="evidence" value="ECO:0007669"/>
    <property type="project" value="UniProtKB-KW"/>
</dbReference>
<comment type="caution">
    <text evidence="7">The sequence shown here is derived from an EMBL/GenBank/DDBJ whole genome shotgun (WGS) entry which is preliminary data.</text>
</comment>
<dbReference type="GO" id="GO:0015203">
    <property type="term" value="F:polyamine transmembrane transporter activity"/>
    <property type="evidence" value="ECO:0007669"/>
    <property type="project" value="TreeGrafter"/>
</dbReference>
<dbReference type="GO" id="GO:0140358">
    <property type="term" value="F:P-type transmembrane transporter activity"/>
    <property type="evidence" value="ECO:0007669"/>
    <property type="project" value="InterPro"/>
</dbReference>
<dbReference type="InterPro" id="IPR023214">
    <property type="entry name" value="HAD_sf"/>
</dbReference>
<evidence type="ECO:0008006" key="9">
    <source>
        <dbReference type="Google" id="ProtNLM"/>
    </source>
</evidence>
<comment type="subcellular location">
    <subcellularLocation>
        <location evidence="1">Membrane</location>
        <topology evidence="1">Multi-pass membrane protein</topology>
    </subcellularLocation>
</comment>
<dbReference type="SUPFAM" id="SSF56784">
    <property type="entry name" value="HAD-like"/>
    <property type="match status" value="1"/>
</dbReference>
<proteinExistence type="predicted"/>
<organism evidence="7 8">
    <name type="scientific">Scyliorhinus torazame</name>
    <name type="common">Cloudy catshark</name>
    <name type="synonym">Catulus torazame</name>
    <dbReference type="NCBI Taxonomy" id="75743"/>
    <lineage>
        <taxon>Eukaryota</taxon>
        <taxon>Metazoa</taxon>
        <taxon>Chordata</taxon>
        <taxon>Craniata</taxon>
        <taxon>Vertebrata</taxon>
        <taxon>Chondrichthyes</taxon>
        <taxon>Elasmobranchii</taxon>
        <taxon>Galeomorphii</taxon>
        <taxon>Galeoidea</taxon>
        <taxon>Carcharhiniformes</taxon>
        <taxon>Scyliorhinidae</taxon>
        <taxon>Scyliorhinus</taxon>
    </lineage>
</organism>
<evidence type="ECO:0000256" key="4">
    <source>
        <dbReference type="ARBA" id="ARBA00022840"/>
    </source>
</evidence>
<keyword evidence="6" id="KW-1278">Translocase</keyword>
<dbReference type="AlphaFoldDB" id="A0A401QGF9"/>
<dbReference type="InterPro" id="IPR036412">
    <property type="entry name" value="HAD-like_sf"/>
</dbReference>
<evidence type="ECO:0000256" key="5">
    <source>
        <dbReference type="ARBA" id="ARBA00022842"/>
    </source>
</evidence>
<evidence type="ECO:0000256" key="6">
    <source>
        <dbReference type="ARBA" id="ARBA00022967"/>
    </source>
</evidence>
<evidence type="ECO:0000256" key="1">
    <source>
        <dbReference type="ARBA" id="ARBA00004141"/>
    </source>
</evidence>
<protein>
    <recommendedName>
        <fullName evidence="9">Cation-transporting P-type ATPase C-terminal domain-containing protein</fullName>
    </recommendedName>
</protein>
<keyword evidence="3" id="KW-0547">Nucleotide-binding</keyword>
<evidence type="ECO:0000313" key="7">
    <source>
        <dbReference type="EMBL" id="GCB84397.1"/>
    </source>
</evidence>
<keyword evidence="2" id="KW-0479">Metal-binding</keyword>
<dbReference type="EMBL" id="BFAA01076240">
    <property type="protein sequence ID" value="GCB84397.1"/>
    <property type="molecule type" value="Genomic_DNA"/>
</dbReference>
<dbReference type="InterPro" id="IPR006544">
    <property type="entry name" value="P-type_TPase_V"/>
</dbReference>
<sequence>MEFLGLIMMQNKLKPRSIPILSELRRACIRLVMVTGDNMLTAVSVARECGMIPPRGKVIVTEASPPKGGQSATIHWQYAEDPNGWRKPVANDTK</sequence>
<keyword evidence="5" id="KW-0460">Magnesium</keyword>
<keyword evidence="4" id="KW-0067">ATP-binding</keyword>
<dbReference type="Gene3D" id="3.40.50.1000">
    <property type="entry name" value="HAD superfamily/HAD-like"/>
    <property type="match status" value="1"/>
</dbReference>
<dbReference type="GO" id="GO:0019829">
    <property type="term" value="F:ATPase-coupled monoatomic cation transmembrane transporter activity"/>
    <property type="evidence" value="ECO:0007669"/>
    <property type="project" value="TreeGrafter"/>
</dbReference>
<name>A0A401QGF9_SCYTO</name>
<feature type="non-terminal residue" evidence="7">
    <location>
        <position position="94"/>
    </location>
</feature>
<dbReference type="GO" id="GO:0031902">
    <property type="term" value="C:late endosome membrane"/>
    <property type="evidence" value="ECO:0007669"/>
    <property type="project" value="TreeGrafter"/>
</dbReference>